<reference evidence="2 3" key="1">
    <citation type="submission" date="2020-08" db="EMBL/GenBank/DDBJ databases">
        <title>Sequencing the genomes of 1000 actinobacteria strains.</title>
        <authorList>
            <person name="Klenk H.-P."/>
        </authorList>
    </citation>
    <scope>NUCLEOTIDE SEQUENCE [LARGE SCALE GENOMIC DNA]</scope>
    <source>
        <strain evidence="2 3">DSM 23694</strain>
    </source>
</reference>
<evidence type="ECO:0000313" key="2">
    <source>
        <dbReference type="EMBL" id="MBB5599247.1"/>
    </source>
</evidence>
<feature type="signal peptide" evidence="1">
    <location>
        <begin position="1"/>
        <end position="27"/>
    </location>
</feature>
<evidence type="ECO:0000256" key="1">
    <source>
        <dbReference type="SAM" id="SignalP"/>
    </source>
</evidence>
<proteinExistence type="predicted"/>
<accession>A0A7W8YDA0</accession>
<gene>
    <name evidence="2" type="ORF">BKA12_002327</name>
</gene>
<keyword evidence="3" id="KW-1185">Reference proteome</keyword>
<keyword evidence="2" id="KW-0449">Lipoprotein</keyword>
<comment type="caution">
    <text evidence="2">The sequence shown here is derived from an EMBL/GenBank/DDBJ whole genome shotgun (WGS) entry which is preliminary data.</text>
</comment>
<dbReference type="EMBL" id="JACHBL010000001">
    <property type="protein sequence ID" value="MBB5599247.1"/>
    <property type="molecule type" value="Genomic_DNA"/>
</dbReference>
<name>A0A7W8YDA0_9MICC</name>
<dbReference type="AlphaFoldDB" id="A0A7W8YDA0"/>
<protein>
    <submittedName>
        <fullName evidence="2">Putative small lipoprotein YifL</fullName>
    </submittedName>
</protein>
<feature type="chain" id="PRO_5039524590" evidence="1">
    <location>
        <begin position="28"/>
        <end position="267"/>
    </location>
</feature>
<sequence length="267" mass="27763">MKPTSHVHRLRTGAVVLALSLSLAACGNSGSDSQNDAANSAHAAASASKSAASASNDAVVNSRAGVAVSTGISQAASFGFNTARGATAEELAELRKPPTDAMKGVNVIPDTCKQSVEDLNWSPAQSSDEAARTDFAQNSTIVTGSVEVAKLQDEKSFAAYQAAVENLQTTCRSISLSIVSEKSADTYPFTAVKPATKADSSADGKVDSAILWTRGRMDQDIRQQSLVLVGQKDGYVAMVSFVGLDKITDKQFTEMAQAILKATLAGL</sequence>
<keyword evidence="1" id="KW-0732">Signal</keyword>
<dbReference type="PROSITE" id="PS51257">
    <property type="entry name" value="PROKAR_LIPOPROTEIN"/>
    <property type="match status" value="1"/>
</dbReference>
<dbReference type="RefSeq" id="WP_183644068.1">
    <property type="nucleotide sequence ID" value="NZ_JACHBL010000001.1"/>
</dbReference>
<dbReference type="Proteomes" id="UP000523863">
    <property type="component" value="Unassembled WGS sequence"/>
</dbReference>
<evidence type="ECO:0000313" key="3">
    <source>
        <dbReference type="Proteomes" id="UP000523863"/>
    </source>
</evidence>
<organism evidence="2 3">
    <name type="scientific">Neomicrococcus lactis</name>
    <dbReference type="NCBI Taxonomy" id="732241"/>
    <lineage>
        <taxon>Bacteria</taxon>
        <taxon>Bacillati</taxon>
        <taxon>Actinomycetota</taxon>
        <taxon>Actinomycetes</taxon>
        <taxon>Micrococcales</taxon>
        <taxon>Micrococcaceae</taxon>
        <taxon>Neomicrococcus</taxon>
    </lineage>
</organism>